<dbReference type="STRING" id="765257.A0A0C9Z2V8"/>
<dbReference type="SUPFAM" id="SSF53098">
    <property type="entry name" value="Ribonuclease H-like"/>
    <property type="match status" value="1"/>
</dbReference>
<dbReference type="EMBL" id="KN833848">
    <property type="protein sequence ID" value="KIK16752.1"/>
    <property type="molecule type" value="Genomic_DNA"/>
</dbReference>
<dbReference type="HOGENOM" id="CLU_000680_30_4_1"/>
<gene>
    <name evidence="1" type="ORF">PISMIDRAFT_30854</name>
</gene>
<evidence type="ECO:0000313" key="1">
    <source>
        <dbReference type="EMBL" id="KIK16752.1"/>
    </source>
</evidence>
<keyword evidence="2" id="KW-1185">Reference proteome</keyword>
<dbReference type="InterPro" id="IPR036397">
    <property type="entry name" value="RNaseH_sf"/>
</dbReference>
<sequence>MALLLAAHLLDTHHEAMFPASILADNQAAIRAISRSERLTRDGITVCWILGHREVEGNELADKEAKVAAEGKEKMSLVTSLPPKLCSPLPHSISALKQQHNTKLLSAWRKEWKCSPRFRSMVNINPELPSKSFIKLAGALHKKQTGLYIQLCTNHAPLNHHLHQINRKNVHHYLFQCPRYDREWYILSLALSRVATSANFLLTNSNMQAHLIKYVNATKRLKDTFGDVSMPTPQHS</sequence>
<dbReference type="GO" id="GO:0003676">
    <property type="term" value="F:nucleic acid binding"/>
    <property type="evidence" value="ECO:0007669"/>
    <property type="project" value="InterPro"/>
</dbReference>
<dbReference type="InterPro" id="IPR012337">
    <property type="entry name" value="RNaseH-like_sf"/>
</dbReference>
<protein>
    <recommendedName>
        <fullName evidence="3">RNase H type-1 domain-containing protein</fullName>
    </recommendedName>
</protein>
<name>A0A0C9Z2V8_9AGAM</name>
<evidence type="ECO:0000313" key="2">
    <source>
        <dbReference type="Proteomes" id="UP000054018"/>
    </source>
</evidence>
<organism evidence="1 2">
    <name type="scientific">Pisolithus microcarpus 441</name>
    <dbReference type="NCBI Taxonomy" id="765257"/>
    <lineage>
        <taxon>Eukaryota</taxon>
        <taxon>Fungi</taxon>
        <taxon>Dikarya</taxon>
        <taxon>Basidiomycota</taxon>
        <taxon>Agaricomycotina</taxon>
        <taxon>Agaricomycetes</taxon>
        <taxon>Agaricomycetidae</taxon>
        <taxon>Boletales</taxon>
        <taxon>Sclerodermatineae</taxon>
        <taxon>Pisolithaceae</taxon>
        <taxon>Pisolithus</taxon>
    </lineage>
</organism>
<accession>A0A0C9Z2V8</accession>
<dbReference type="AlphaFoldDB" id="A0A0C9Z2V8"/>
<dbReference type="Gene3D" id="3.30.420.10">
    <property type="entry name" value="Ribonuclease H-like superfamily/Ribonuclease H"/>
    <property type="match status" value="1"/>
</dbReference>
<dbReference type="Proteomes" id="UP000054018">
    <property type="component" value="Unassembled WGS sequence"/>
</dbReference>
<evidence type="ECO:0008006" key="3">
    <source>
        <dbReference type="Google" id="ProtNLM"/>
    </source>
</evidence>
<reference evidence="1 2" key="1">
    <citation type="submission" date="2014-04" db="EMBL/GenBank/DDBJ databases">
        <authorList>
            <consortium name="DOE Joint Genome Institute"/>
            <person name="Kuo A."/>
            <person name="Kohler A."/>
            <person name="Costa M.D."/>
            <person name="Nagy L.G."/>
            <person name="Floudas D."/>
            <person name="Copeland A."/>
            <person name="Barry K.W."/>
            <person name="Cichocki N."/>
            <person name="Veneault-Fourrey C."/>
            <person name="LaButti K."/>
            <person name="Lindquist E.A."/>
            <person name="Lipzen A."/>
            <person name="Lundell T."/>
            <person name="Morin E."/>
            <person name="Murat C."/>
            <person name="Sun H."/>
            <person name="Tunlid A."/>
            <person name="Henrissat B."/>
            <person name="Grigoriev I.V."/>
            <person name="Hibbett D.S."/>
            <person name="Martin F."/>
            <person name="Nordberg H.P."/>
            <person name="Cantor M.N."/>
            <person name="Hua S.X."/>
        </authorList>
    </citation>
    <scope>NUCLEOTIDE SEQUENCE [LARGE SCALE GENOMIC DNA]</scope>
    <source>
        <strain evidence="1 2">441</strain>
    </source>
</reference>
<proteinExistence type="predicted"/>
<dbReference type="OrthoDB" id="2671200at2759"/>
<reference evidence="2" key="2">
    <citation type="submission" date="2015-01" db="EMBL/GenBank/DDBJ databases">
        <title>Evolutionary Origins and Diversification of the Mycorrhizal Mutualists.</title>
        <authorList>
            <consortium name="DOE Joint Genome Institute"/>
            <consortium name="Mycorrhizal Genomics Consortium"/>
            <person name="Kohler A."/>
            <person name="Kuo A."/>
            <person name="Nagy L.G."/>
            <person name="Floudas D."/>
            <person name="Copeland A."/>
            <person name="Barry K.W."/>
            <person name="Cichocki N."/>
            <person name="Veneault-Fourrey C."/>
            <person name="LaButti K."/>
            <person name="Lindquist E.A."/>
            <person name="Lipzen A."/>
            <person name="Lundell T."/>
            <person name="Morin E."/>
            <person name="Murat C."/>
            <person name="Riley R."/>
            <person name="Ohm R."/>
            <person name="Sun H."/>
            <person name="Tunlid A."/>
            <person name="Henrissat B."/>
            <person name="Grigoriev I.V."/>
            <person name="Hibbett D.S."/>
            <person name="Martin F."/>
        </authorList>
    </citation>
    <scope>NUCLEOTIDE SEQUENCE [LARGE SCALE GENOMIC DNA]</scope>
    <source>
        <strain evidence="2">441</strain>
    </source>
</reference>